<dbReference type="GO" id="GO:0005576">
    <property type="term" value="C:extracellular region"/>
    <property type="evidence" value="ECO:0007669"/>
    <property type="project" value="TreeGrafter"/>
</dbReference>
<organism evidence="7 8">
    <name type="scientific">Malus baccata</name>
    <name type="common">Siberian crab apple</name>
    <name type="synonym">Pyrus baccata</name>
    <dbReference type="NCBI Taxonomy" id="106549"/>
    <lineage>
        <taxon>Eukaryota</taxon>
        <taxon>Viridiplantae</taxon>
        <taxon>Streptophyta</taxon>
        <taxon>Embryophyta</taxon>
        <taxon>Tracheophyta</taxon>
        <taxon>Spermatophyta</taxon>
        <taxon>Magnoliopsida</taxon>
        <taxon>eudicotyledons</taxon>
        <taxon>Gunneridae</taxon>
        <taxon>Pentapetalae</taxon>
        <taxon>rosids</taxon>
        <taxon>fabids</taxon>
        <taxon>Rosales</taxon>
        <taxon>Rosaceae</taxon>
        <taxon>Amygdaloideae</taxon>
        <taxon>Maleae</taxon>
        <taxon>Malus</taxon>
    </lineage>
</organism>
<feature type="domain" description="Peptidase A1" evidence="6">
    <location>
        <begin position="70"/>
        <end position="382"/>
    </location>
</feature>
<dbReference type="GO" id="GO:0004190">
    <property type="term" value="F:aspartic-type endopeptidase activity"/>
    <property type="evidence" value="ECO:0007669"/>
    <property type="project" value="UniProtKB-KW"/>
</dbReference>
<name>A0A540KG42_MALBA</name>
<accession>A0A540KG42</accession>
<evidence type="ECO:0000256" key="1">
    <source>
        <dbReference type="ARBA" id="ARBA00007447"/>
    </source>
</evidence>
<dbReference type="PANTHER" id="PTHR47967:SF117">
    <property type="entry name" value="PEPTIDASE A1 DOMAIN-CONTAINING PROTEIN"/>
    <property type="match status" value="1"/>
</dbReference>
<dbReference type="InterPro" id="IPR001969">
    <property type="entry name" value="Aspartic_peptidase_AS"/>
</dbReference>
<protein>
    <recommendedName>
        <fullName evidence="6">Peptidase A1 domain-containing protein</fullName>
    </recommendedName>
</protein>
<dbReference type="InterPro" id="IPR033121">
    <property type="entry name" value="PEPTIDASE_A1"/>
</dbReference>
<dbReference type="PROSITE" id="PS51767">
    <property type="entry name" value="PEPTIDASE_A1"/>
    <property type="match status" value="2"/>
</dbReference>
<evidence type="ECO:0000313" key="8">
    <source>
        <dbReference type="Proteomes" id="UP000315295"/>
    </source>
</evidence>
<dbReference type="PANTHER" id="PTHR47967">
    <property type="entry name" value="OS07G0603500 PROTEIN-RELATED"/>
    <property type="match status" value="1"/>
</dbReference>
<sequence length="735" mass="81344">MGGKAQGFSIKMFTTLSPNLTLVEKHQKLIQVSKSRAHRFQPITNPNSSSPVLVPNTIRSYVRHAFSDFFYTVITIGTPPQVANLAIDTGSAFTWVQSAECRKCIVTPLPGFDLRKSSSSRVLPYNHPLCVPPFLSPRGRGCSYLLEYADRTTTEGLVGFEKFTFLSEQGQQDVPLAFGLGLVNNIIFSVRDDDHPNPIIGIMGLGRDHPTSILRQLNPITLLRFSYCLAPQFEATPSLLHFGDDAKIIGATNVRSTPILGGPDDHYYVRLNGISLNGHLLPIDPNLFTLGGGGVVVDTGAPYSLIVDEAFQILRQAVVDYFYNMYQWQPIPKTARDDFDLCYDFHTVFTAPSVMLHFEGGDMEVHKPSLFTVVEKKSELCMTILSLVITIGTPPQVANLAIDTGSAFTWVQSAECRKCIVTPLPGFDLRKSSSSRVLPYNHPLCVPPFLSPRGRGCSYLLEYADRTTTEGLVGFEKFTFLSEQGQQDVPLTFGLGLVNNIIFSVRDDDHPNPIIGIMGLGRDHPTSILRQLTLLRFSYCLAPQFEATPSLLHFGDDAKIIGATNVRSTPILGGPDDHYYVRLNGISLNGHLLPIDPNLFTLGGGGVVVDTGAPYSLIVDEAFQILRQAVVDYFYNMYQWQPIPKTARDDFDLCYDFHTVFTAPSVMLHFEGGDMEVHKPSLFTVVEKKSELCMTMLSLGTSENLPSIVGAVQQVNYKFLFDVGARMLHFAEEDC</sequence>
<dbReference type="InterPro" id="IPR032861">
    <property type="entry name" value="TAXi_N"/>
</dbReference>
<feature type="domain" description="Peptidase A1" evidence="6">
    <location>
        <begin position="385"/>
        <end position="731"/>
    </location>
</feature>
<dbReference type="InterPro" id="IPR051708">
    <property type="entry name" value="Plant_Aspart_Prot_A1"/>
</dbReference>
<reference evidence="7 8" key="1">
    <citation type="journal article" date="2019" name="G3 (Bethesda)">
        <title>Sequencing of a Wild Apple (Malus baccata) Genome Unravels the Differences Between Cultivated and Wild Apple Species Regarding Disease Resistance and Cold Tolerance.</title>
        <authorList>
            <person name="Chen X."/>
        </authorList>
    </citation>
    <scope>NUCLEOTIDE SEQUENCE [LARGE SCALE GENOMIC DNA]</scope>
    <source>
        <strain evidence="8">cv. Shandingzi</strain>
        <tissue evidence="7">Leaves</tissue>
    </source>
</reference>
<dbReference type="Pfam" id="PF14541">
    <property type="entry name" value="TAXi_C"/>
    <property type="match status" value="2"/>
</dbReference>
<comment type="similarity">
    <text evidence="1">Belongs to the peptidase A1 family.</text>
</comment>
<dbReference type="InterPro" id="IPR034161">
    <property type="entry name" value="Pepsin-like_plant"/>
</dbReference>
<keyword evidence="2" id="KW-0645">Protease</keyword>
<evidence type="ECO:0000256" key="5">
    <source>
        <dbReference type="ARBA" id="ARBA00023180"/>
    </source>
</evidence>
<keyword evidence="3" id="KW-0064">Aspartyl protease</keyword>
<dbReference type="Gene3D" id="2.40.70.10">
    <property type="entry name" value="Acid Proteases"/>
    <property type="match status" value="4"/>
</dbReference>
<evidence type="ECO:0000313" key="7">
    <source>
        <dbReference type="EMBL" id="TQD73193.1"/>
    </source>
</evidence>
<evidence type="ECO:0000256" key="4">
    <source>
        <dbReference type="ARBA" id="ARBA00022801"/>
    </source>
</evidence>
<comment type="caution">
    <text evidence="7">The sequence shown here is derived from an EMBL/GenBank/DDBJ whole genome shotgun (WGS) entry which is preliminary data.</text>
</comment>
<evidence type="ECO:0000256" key="2">
    <source>
        <dbReference type="ARBA" id="ARBA00022670"/>
    </source>
</evidence>
<dbReference type="InterPro" id="IPR032799">
    <property type="entry name" value="TAXi_C"/>
</dbReference>
<dbReference type="STRING" id="106549.A0A540KG42"/>
<dbReference type="SUPFAM" id="SSF50630">
    <property type="entry name" value="Acid proteases"/>
    <property type="match status" value="2"/>
</dbReference>
<dbReference type="Pfam" id="PF14543">
    <property type="entry name" value="TAXi_N"/>
    <property type="match status" value="2"/>
</dbReference>
<dbReference type="Proteomes" id="UP000315295">
    <property type="component" value="Unassembled WGS sequence"/>
</dbReference>
<dbReference type="EMBL" id="VIEB01001321">
    <property type="protein sequence ID" value="TQD73193.1"/>
    <property type="molecule type" value="Genomic_DNA"/>
</dbReference>
<evidence type="ECO:0000259" key="6">
    <source>
        <dbReference type="PROSITE" id="PS51767"/>
    </source>
</evidence>
<dbReference type="CDD" id="cd05476">
    <property type="entry name" value="pepsin_A_like_plant"/>
    <property type="match status" value="1"/>
</dbReference>
<gene>
    <name evidence="7" type="ORF">C1H46_041281</name>
</gene>
<dbReference type="AlphaFoldDB" id="A0A540KG42"/>
<dbReference type="GO" id="GO:0006508">
    <property type="term" value="P:proteolysis"/>
    <property type="evidence" value="ECO:0007669"/>
    <property type="project" value="UniProtKB-KW"/>
</dbReference>
<evidence type="ECO:0000256" key="3">
    <source>
        <dbReference type="ARBA" id="ARBA00022750"/>
    </source>
</evidence>
<keyword evidence="5" id="KW-0325">Glycoprotein</keyword>
<proteinExistence type="inferred from homology"/>
<dbReference type="PROSITE" id="PS00141">
    <property type="entry name" value="ASP_PROTEASE"/>
    <property type="match status" value="2"/>
</dbReference>
<dbReference type="InterPro" id="IPR021109">
    <property type="entry name" value="Peptidase_aspartic_dom_sf"/>
</dbReference>
<keyword evidence="4" id="KW-0378">Hydrolase</keyword>
<keyword evidence="8" id="KW-1185">Reference proteome</keyword>